<evidence type="ECO:0000313" key="2">
    <source>
        <dbReference type="Proteomes" id="UP000597877"/>
    </source>
</evidence>
<evidence type="ECO:0000313" key="1">
    <source>
        <dbReference type="EMBL" id="MBC5668483.1"/>
    </source>
</evidence>
<organism evidence="1 2">
    <name type="scientific">Eubacterium segne</name>
    <dbReference type="NCBI Taxonomy" id="2763045"/>
    <lineage>
        <taxon>Bacteria</taxon>
        <taxon>Bacillati</taxon>
        <taxon>Bacillota</taxon>
        <taxon>Clostridia</taxon>
        <taxon>Eubacteriales</taxon>
        <taxon>Eubacteriaceae</taxon>
        <taxon>Eubacterium</taxon>
    </lineage>
</organism>
<dbReference type="RefSeq" id="WP_021951961.1">
    <property type="nucleotide sequence ID" value="NZ_JACOOZ010000008.1"/>
</dbReference>
<comment type="caution">
    <text evidence="1">The sequence shown here is derived from an EMBL/GenBank/DDBJ whole genome shotgun (WGS) entry which is preliminary data.</text>
</comment>
<dbReference type="Proteomes" id="UP000597877">
    <property type="component" value="Unassembled WGS sequence"/>
</dbReference>
<dbReference type="EMBL" id="JACOOZ010000008">
    <property type="protein sequence ID" value="MBC5668483.1"/>
    <property type="molecule type" value="Genomic_DNA"/>
</dbReference>
<keyword evidence="2" id="KW-1185">Reference proteome</keyword>
<gene>
    <name evidence="1" type="ORF">H8S00_10920</name>
</gene>
<reference evidence="1 2" key="1">
    <citation type="submission" date="2020-08" db="EMBL/GenBank/DDBJ databases">
        <title>Genome public.</title>
        <authorList>
            <person name="Liu C."/>
            <person name="Sun Q."/>
        </authorList>
    </citation>
    <scope>NUCLEOTIDE SEQUENCE [LARGE SCALE GENOMIC DNA]</scope>
    <source>
        <strain evidence="1 2">BX4</strain>
    </source>
</reference>
<name>A0ABR7F4D2_9FIRM</name>
<accession>A0ABR7F4D2</accession>
<protein>
    <submittedName>
        <fullName evidence="1">Uncharacterized protein</fullName>
    </submittedName>
</protein>
<proteinExistence type="predicted"/>
<sequence length="58" mass="6906">MSEKLQEETQLDEEILWKIKYDIYKLEEDNLKTKQKTDSGMVDAIRKIIIDALSDKNF</sequence>